<evidence type="ECO:0000313" key="1">
    <source>
        <dbReference type="EMBL" id="GAG27249.1"/>
    </source>
</evidence>
<dbReference type="SUPFAM" id="SSF54427">
    <property type="entry name" value="NTF2-like"/>
    <property type="match status" value="1"/>
</dbReference>
<dbReference type="InterPro" id="IPR032710">
    <property type="entry name" value="NTF2-like_dom_sf"/>
</dbReference>
<dbReference type="Pfam" id="PF07366">
    <property type="entry name" value="SnoaL"/>
    <property type="match status" value="1"/>
</dbReference>
<dbReference type="Gene3D" id="3.10.450.50">
    <property type="match status" value="1"/>
</dbReference>
<evidence type="ECO:0008006" key="2">
    <source>
        <dbReference type="Google" id="ProtNLM"/>
    </source>
</evidence>
<feature type="non-terminal residue" evidence="1">
    <location>
        <position position="1"/>
    </location>
</feature>
<comment type="caution">
    <text evidence="1">The sequence shown here is derived from an EMBL/GenBank/DDBJ whole genome shotgun (WGS) entry which is preliminary data.</text>
</comment>
<reference evidence="1" key="1">
    <citation type="journal article" date="2014" name="Front. Microbiol.">
        <title>High frequency of phylogenetically diverse reductive dehalogenase-homologous genes in deep subseafloor sedimentary metagenomes.</title>
        <authorList>
            <person name="Kawai M."/>
            <person name="Futagami T."/>
            <person name="Toyoda A."/>
            <person name="Takaki Y."/>
            <person name="Nishi S."/>
            <person name="Hori S."/>
            <person name="Arai W."/>
            <person name="Tsubouchi T."/>
            <person name="Morono Y."/>
            <person name="Uchiyama I."/>
            <person name="Ito T."/>
            <person name="Fujiyama A."/>
            <person name="Inagaki F."/>
            <person name="Takami H."/>
        </authorList>
    </citation>
    <scope>NUCLEOTIDE SEQUENCE</scope>
    <source>
        <strain evidence="1">Expedition CK06-06</strain>
    </source>
</reference>
<dbReference type="EMBL" id="BARS01030972">
    <property type="protein sequence ID" value="GAG27249.1"/>
    <property type="molecule type" value="Genomic_DNA"/>
</dbReference>
<protein>
    <recommendedName>
        <fullName evidence="2">SnoaL-like domain-containing protein</fullName>
    </recommendedName>
</protein>
<proteinExistence type="predicted"/>
<dbReference type="AlphaFoldDB" id="X0W8G2"/>
<gene>
    <name evidence="1" type="ORF">S01H1_48241</name>
</gene>
<organism evidence="1">
    <name type="scientific">marine sediment metagenome</name>
    <dbReference type="NCBI Taxonomy" id="412755"/>
    <lineage>
        <taxon>unclassified sequences</taxon>
        <taxon>metagenomes</taxon>
        <taxon>ecological metagenomes</taxon>
    </lineage>
</organism>
<dbReference type="InterPro" id="IPR009959">
    <property type="entry name" value="Cyclase_SnoaL-like"/>
</dbReference>
<accession>X0W8G2</accession>
<name>X0W8G2_9ZZZZ</name>
<sequence>RAYPDFHINIHESVYNNEKAASRWTITATNTGTGNMPPTGKRVEVMGISIIHFQENKIKDEWIASSNLYWLQQLGFTIVPAPKE</sequence>
<dbReference type="GO" id="GO:0030638">
    <property type="term" value="P:polyketide metabolic process"/>
    <property type="evidence" value="ECO:0007669"/>
    <property type="project" value="InterPro"/>
</dbReference>